<keyword evidence="3" id="KW-1185">Reference proteome</keyword>
<comment type="caution">
    <text evidence="2">The sequence shown here is derived from an EMBL/GenBank/DDBJ whole genome shotgun (WGS) entry which is preliminary data.</text>
</comment>
<organism evidence="2 3">
    <name type="scientific">Dermatophagoides farinae</name>
    <name type="common">American house dust mite</name>
    <dbReference type="NCBI Taxonomy" id="6954"/>
    <lineage>
        <taxon>Eukaryota</taxon>
        <taxon>Metazoa</taxon>
        <taxon>Ecdysozoa</taxon>
        <taxon>Arthropoda</taxon>
        <taxon>Chelicerata</taxon>
        <taxon>Arachnida</taxon>
        <taxon>Acari</taxon>
        <taxon>Acariformes</taxon>
        <taxon>Sarcoptiformes</taxon>
        <taxon>Astigmata</taxon>
        <taxon>Psoroptidia</taxon>
        <taxon>Analgoidea</taxon>
        <taxon>Pyroglyphidae</taxon>
        <taxon>Dermatophagoidinae</taxon>
        <taxon>Dermatophagoides</taxon>
    </lineage>
</organism>
<protein>
    <submittedName>
        <fullName evidence="2">Uncharacterized protein</fullName>
    </submittedName>
</protein>
<reference evidence="2" key="2">
    <citation type="journal article" date="2022" name="Res Sq">
        <title>Comparative Genomics Reveals Insights into the Divergent Evolution of Astigmatic Mites and Household Pest Adaptations.</title>
        <authorList>
            <person name="Xiong Q."/>
            <person name="Wan A.T.-Y."/>
            <person name="Liu X.-Y."/>
            <person name="Fung C.S.-H."/>
            <person name="Xiao X."/>
            <person name="Malainual N."/>
            <person name="Hou J."/>
            <person name="Wang L."/>
            <person name="Wang M."/>
            <person name="Yang K."/>
            <person name="Cui Y."/>
            <person name="Leung E."/>
            <person name="Nong W."/>
            <person name="Shin S.-K."/>
            <person name="Au S."/>
            <person name="Jeong K.Y."/>
            <person name="Chew F.T."/>
            <person name="Hui J."/>
            <person name="Leung T.F."/>
            <person name="Tungtrongchitr A."/>
            <person name="Zhong N."/>
            <person name="Liu Z."/>
            <person name="Tsui S."/>
        </authorList>
    </citation>
    <scope>NUCLEOTIDE SEQUENCE</scope>
    <source>
        <strain evidence="2">Derf</strain>
        <tissue evidence="2">Whole organism</tissue>
    </source>
</reference>
<name>A0A922IFJ3_DERFA</name>
<feature type="region of interest" description="Disordered" evidence="1">
    <location>
        <begin position="37"/>
        <end position="179"/>
    </location>
</feature>
<accession>A0A922IFJ3</accession>
<gene>
    <name evidence="2" type="ORF">DERF_003136</name>
</gene>
<dbReference type="Proteomes" id="UP000790347">
    <property type="component" value="Unassembled WGS sequence"/>
</dbReference>
<dbReference type="Gene3D" id="3.15.10.50">
    <property type="match status" value="1"/>
</dbReference>
<evidence type="ECO:0000256" key="1">
    <source>
        <dbReference type="SAM" id="MobiDB-lite"/>
    </source>
</evidence>
<feature type="compositionally biased region" description="Polar residues" evidence="1">
    <location>
        <begin position="125"/>
        <end position="142"/>
    </location>
</feature>
<proteinExistence type="predicted"/>
<dbReference type="InterPro" id="IPR038602">
    <property type="entry name" value="Mite_allergen_7_sf"/>
</dbReference>
<feature type="compositionally biased region" description="Polar residues" evidence="1">
    <location>
        <begin position="91"/>
        <end position="104"/>
    </location>
</feature>
<dbReference type="AlphaFoldDB" id="A0A922IFJ3"/>
<sequence>MQTIITTTLSNKNEIMNIQWVKDKITLGNIFNRHQRFQRNDSSNSNSSTNSAPVTATSTPIATPVHHQRMGSKIGRNQSPVPAVTNHHPQHQPNLAYSNRQNSFPAPRPKKYSQTSGGHPKLAVKSNSASSIIANHGTSSGSLRRRRFKQQYQARMTERRLSRQGSSCTSISTSQEYSSTGTSITANPVVDRLLDYIRENYTKQMEPFPFEIGKKFRLTSFASFRMESGQLYGTSNFERIGDSKLIKSADEFTQIILASNILFSDILVEILFSAKIARFMMRDKHLRIFIEKCIVYVEMAIDHTMSAKIKILRLVSMDGVEARTRGIPFPLNKSFDAYALKTVHTMAANSEQYTNNIVSIVNQFCDNLIENALKSLSLMDLFW</sequence>
<evidence type="ECO:0000313" key="2">
    <source>
        <dbReference type="EMBL" id="KAH9529245.1"/>
    </source>
</evidence>
<dbReference type="OrthoDB" id="6493763at2759"/>
<dbReference type="EMBL" id="ASGP02000001">
    <property type="protein sequence ID" value="KAH9529245.1"/>
    <property type="molecule type" value="Genomic_DNA"/>
</dbReference>
<feature type="compositionally biased region" description="Low complexity" evidence="1">
    <location>
        <begin position="40"/>
        <end position="60"/>
    </location>
</feature>
<reference evidence="2" key="1">
    <citation type="submission" date="2013-05" db="EMBL/GenBank/DDBJ databases">
        <authorList>
            <person name="Yim A.K.Y."/>
            <person name="Chan T.F."/>
            <person name="Ji K.M."/>
            <person name="Liu X.Y."/>
            <person name="Zhou J.W."/>
            <person name="Li R.Q."/>
            <person name="Yang K.Y."/>
            <person name="Li J."/>
            <person name="Li M."/>
            <person name="Law P.T.W."/>
            <person name="Wu Y.L."/>
            <person name="Cai Z.L."/>
            <person name="Qin H."/>
            <person name="Bao Y."/>
            <person name="Leung R.K.K."/>
            <person name="Ng P.K.S."/>
            <person name="Zou J."/>
            <person name="Zhong X.J."/>
            <person name="Ran P.X."/>
            <person name="Zhong N.S."/>
            <person name="Liu Z.G."/>
            <person name="Tsui S.K.W."/>
        </authorList>
    </citation>
    <scope>NUCLEOTIDE SEQUENCE</scope>
    <source>
        <strain evidence="2">Derf</strain>
        <tissue evidence="2">Whole organism</tissue>
    </source>
</reference>
<evidence type="ECO:0000313" key="3">
    <source>
        <dbReference type="Proteomes" id="UP000790347"/>
    </source>
</evidence>
<feature type="compositionally biased region" description="Polar residues" evidence="1">
    <location>
        <begin position="163"/>
        <end position="179"/>
    </location>
</feature>